<protein>
    <submittedName>
        <fullName evidence="1">Uncharacterized protein</fullName>
    </submittedName>
</protein>
<comment type="caution">
    <text evidence="1">The sequence shown here is derived from an EMBL/GenBank/DDBJ whole genome shotgun (WGS) entry which is preliminary data.</text>
</comment>
<gene>
    <name evidence="1" type="ORF">I4F81_000639</name>
</gene>
<proteinExistence type="predicted"/>
<accession>A0ACC3BJ83</accession>
<evidence type="ECO:0000313" key="2">
    <source>
        <dbReference type="Proteomes" id="UP000798662"/>
    </source>
</evidence>
<name>A0ACC3BJ83_PYRYE</name>
<sequence length="317" mass="33754">MRPMGVRTPRQGVGWGGARHPSAPPPPSVPSVLEVLRIPLPSPVSRGRPHLSLSASRDGAPGAETVPPPPAQMTARVRCGGRRGPRRAAAAVGTAPAVVARTCLRERLAAPRGQTRPRDKSLCAMTGVHGVVTRWYFFLVCFGSAVSLTAEAGSSLYSGAFSSPPSSHHPSSSHQPPSSYHLPSSHHLSSYHHLPSSYHPPSSHPPPFSPQVGKSETSRRGNGAAAPRDALSMTTRGVPAWRPSPPPVRARTLRPEPCAARGSPAGAGSDPRRELIGSRTRVARRVDSPCASMCWRNVDQYGTCRRRPCRCEGQKIP</sequence>
<dbReference type="EMBL" id="CM020618">
    <property type="protein sequence ID" value="KAK1858025.1"/>
    <property type="molecule type" value="Genomic_DNA"/>
</dbReference>
<reference evidence="1" key="1">
    <citation type="submission" date="2019-11" db="EMBL/GenBank/DDBJ databases">
        <title>Nori genome reveals adaptations in red seaweeds to the harsh intertidal environment.</title>
        <authorList>
            <person name="Wang D."/>
            <person name="Mao Y."/>
        </authorList>
    </citation>
    <scope>NUCLEOTIDE SEQUENCE</scope>
    <source>
        <tissue evidence="1">Gametophyte</tissue>
    </source>
</reference>
<evidence type="ECO:0000313" key="1">
    <source>
        <dbReference type="EMBL" id="KAK1858025.1"/>
    </source>
</evidence>
<dbReference type="Proteomes" id="UP000798662">
    <property type="component" value="Chromosome 1"/>
</dbReference>
<keyword evidence="2" id="KW-1185">Reference proteome</keyword>
<organism evidence="1 2">
    <name type="scientific">Pyropia yezoensis</name>
    <name type="common">Susabi-nori</name>
    <name type="synonym">Porphyra yezoensis</name>
    <dbReference type="NCBI Taxonomy" id="2788"/>
    <lineage>
        <taxon>Eukaryota</taxon>
        <taxon>Rhodophyta</taxon>
        <taxon>Bangiophyceae</taxon>
        <taxon>Bangiales</taxon>
        <taxon>Bangiaceae</taxon>
        <taxon>Pyropia</taxon>
    </lineage>
</organism>